<name>A0AAV7M1B2_PLEWA</name>
<proteinExistence type="predicted"/>
<evidence type="ECO:0000313" key="3">
    <source>
        <dbReference type="Proteomes" id="UP001066276"/>
    </source>
</evidence>
<dbReference type="Proteomes" id="UP001066276">
    <property type="component" value="Chromosome 10"/>
</dbReference>
<keyword evidence="3" id="KW-1185">Reference proteome</keyword>
<evidence type="ECO:0000313" key="2">
    <source>
        <dbReference type="EMBL" id="KAJ1097226.1"/>
    </source>
</evidence>
<organism evidence="2 3">
    <name type="scientific">Pleurodeles waltl</name>
    <name type="common">Iberian ribbed newt</name>
    <dbReference type="NCBI Taxonomy" id="8319"/>
    <lineage>
        <taxon>Eukaryota</taxon>
        <taxon>Metazoa</taxon>
        <taxon>Chordata</taxon>
        <taxon>Craniata</taxon>
        <taxon>Vertebrata</taxon>
        <taxon>Euteleostomi</taxon>
        <taxon>Amphibia</taxon>
        <taxon>Batrachia</taxon>
        <taxon>Caudata</taxon>
        <taxon>Salamandroidea</taxon>
        <taxon>Salamandridae</taxon>
        <taxon>Pleurodelinae</taxon>
        <taxon>Pleurodeles</taxon>
    </lineage>
</organism>
<feature type="region of interest" description="Disordered" evidence="1">
    <location>
        <begin position="55"/>
        <end position="85"/>
    </location>
</feature>
<dbReference type="AlphaFoldDB" id="A0AAV7M1B2"/>
<comment type="caution">
    <text evidence="2">The sequence shown here is derived from an EMBL/GenBank/DDBJ whole genome shotgun (WGS) entry which is preliminary data.</text>
</comment>
<accession>A0AAV7M1B2</accession>
<reference evidence="2" key="1">
    <citation type="journal article" date="2022" name="bioRxiv">
        <title>Sequencing and chromosome-scale assembly of the giantPleurodeles waltlgenome.</title>
        <authorList>
            <person name="Brown T."/>
            <person name="Elewa A."/>
            <person name="Iarovenko S."/>
            <person name="Subramanian E."/>
            <person name="Araus A.J."/>
            <person name="Petzold A."/>
            <person name="Susuki M."/>
            <person name="Suzuki K.-i.T."/>
            <person name="Hayashi T."/>
            <person name="Toyoda A."/>
            <person name="Oliveira C."/>
            <person name="Osipova E."/>
            <person name="Leigh N.D."/>
            <person name="Simon A."/>
            <person name="Yun M.H."/>
        </authorList>
    </citation>
    <scope>NUCLEOTIDE SEQUENCE</scope>
    <source>
        <strain evidence="2">20211129_DDA</strain>
        <tissue evidence="2">Liver</tissue>
    </source>
</reference>
<dbReference type="EMBL" id="JANPWB010000014">
    <property type="protein sequence ID" value="KAJ1097226.1"/>
    <property type="molecule type" value="Genomic_DNA"/>
</dbReference>
<evidence type="ECO:0000256" key="1">
    <source>
        <dbReference type="SAM" id="MobiDB-lite"/>
    </source>
</evidence>
<sequence length="85" mass="9282">MLKRSARSLTSLLLRDNLQTSSAVRHAELNQLRKRLSRSSIAPYKAWCEGDAQLQAGKEGRKGPTQPMAGKEQGKCLGTRNTGTA</sequence>
<gene>
    <name evidence="2" type="ORF">NDU88_002351</name>
</gene>
<protein>
    <submittedName>
        <fullName evidence="2">Uncharacterized protein</fullName>
    </submittedName>
</protein>